<gene>
    <name evidence="3" type="ORF">AWB70_04156</name>
</gene>
<evidence type="ECO:0000313" key="4">
    <source>
        <dbReference type="Proteomes" id="UP000054740"/>
    </source>
</evidence>
<keyword evidence="1" id="KW-0472">Membrane</keyword>
<dbReference type="EMBL" id="FCNY02000010">
    <property type="protein sequence ID" value="SAL51117.1"/>
    <property type="molecule type" value="Genomic_DNA"/>
</dbReference>
<evidence type="ECO:0000259" key="2">
    <source>
        <dbReference type="Pfam" id="PF18181"/>
    </source>
</evidence>
<dbReference type="Pfam" id="PF14015">
    <property type="entry name" value="DUF4231"/>
    <property type="match status" value="1"/>
</dbReference>
<dbReference type="RefSeq" id="WP_053572411.1">
    <property type="nucleotide sequence ID" value="NZ_FCNY02000010.1"/>
</dbReference>
<feature type="transmembrane region" description="Helical" evidence="1">
    <location>
        <begin position="32"/>
        <end position="51"/>
    </location>
</feature>
<dbReference type="AlphaFoldDB" id="A0A158I3W2"/>
<keyword evidence="1" id="KW-0812">Transmembrane</keyword>
<dbReference type="Proteomes" id="UP000054740">
    <property type="component" value="Unassembled WGS sequence"/>
</dbReference>
<evidence type="ECO:0000256" key="1">
    <source>
        <dbReference type="SAM" id="Phobius"/>
    </source>
</evidence>
<feature type="transmembrane region" description="Helical" evidence="1">
    <location>
        <begin position="57"/>
        <end position="76"/>
    </location>
</feature>
<protein>
    <recommendedName>
        <fullName evidence="2">SMODS and SLOG-associating 2TM effector domain-containing protein</fullName>
    </recommendedName>
</protein>
<reference evidence="4" key="1">
    <citation type="submission" date="2016-01" db="EMBL/GenBank/DDBJ databases">
        <authorList>
            <person name="Peeters C."/>
        </authorList>
    </citation>
    <scope>NUCLEOTIDE SEQUENCE [LARGE SCALE GENOMIC DNA]</scope>
</reference>
<keyword evidence="1" id="KW-1133">Transmembrane helix</keyword>
<dbReference type="Pfam" id="PF18181">
    <property type="entry name" value="SLATT_1"/>
    <property type="match status" value="1"/>
</dbReference>
<accession>A0A158I3W2</accession>
<organism evidence="3 4">
    <name type="scientific">Caballeronia cordobensis</name>
    <name type="common">Burkholderia cordobensis</name>
    <dbReference type="NCBI Taxonomy" id="1353886"/>
    <lineage>
        <taxon>Bacteria</taxon>
        <taxon>Pseudomonadati</taxon>
        <taxon>Pseudomonadota</taxon>
        <taxon>Betaproteobacteria</taxon>
        <taxon>Burkholderiales</taxon>
        <taxon>Burkholderiaceae</taxon>
        <taxon>Caballeronia</taxon>
    </lineage>
</organism>
<dbReference type="InterPro" id="IPR040884">
    <property type="entry name" value="SLATT_1"/>
</dbReference>
<proteinExistence type="predicted"/>
<feature type="transmembrane region" description="Helical" evidence="1">
    <location>
        <begin position="191"/>
        <end position="209"/>
    </location>
</feature>
<dbReference type="NCBIfam" id="NF033634">
    <property type="entry name" value="SLATT_1"/>
    <property type="match status" value="1"/>
</dbReference>
<sequence>MNDEVIAKIWHRRIEWSRAADKLKARVVYGRLAVLILNVIGAIAATLSATMPSHMPQARAGCAVLSAIALAVGTYVKAHVISVDAIRAWTRARSVSEGLKTEIYLFCARARPYDGEDAVSLLNERTRAVEKSAGDLTPHLAAVTGSVRSAPAMMDENEYIEKRVKQQIDGYYRPKARLYAKRLAAFRRVELALGLIGTVLSAAAAFTSHHDLAHSATQSGLAAWVAVVTTVSAALAAHVAADRYDFVVMSYHATASRLDALIDEWQSPPKNKRRSWSSFVKSCEDAISVENESWIAKWMKKPGN</sequence>
<feature type="transmembrane region" description="Helical" evidence="1">
    <location>
        <begin position="221"/>
        <end position="241"/>
    </location>
</feature>
<evidence type="ECO:0000313" key="3">
    <source>
        <dbReference type="EMBL" id="SAL51117.1"/>
    </source>
</evidence>
<keyword evidence="4" id="KW-1185">Reference proteome</keyword>
<feature type="domain" description="SMODS and SLOG-associating 2TM effector" evidence="2">
    <location>
        <begin position="159"/>
        <end position="294"/>
    </location>
</feature>
<name>A0A158I3W2_CABCO</name>
<dbReference type="InterPro" id="IPR025325">
    <property type="entry name" value="DUF4231"/>
</dbReference>